<protein>
    <recommendedName>
        <fullName evidence="1">RNA-directed DNA polymerase</fullName>
        <ecNumber evidence="1">2.7.7.49</ecNumber>
    </recommendedName>
</protein>
<dbReference type="Pfam" id="PF17917">
    <property type="entry name" value="RT_RNaseH"/>
    <property type="match status" value="1"/>
</dbReference>
<reference evidence="10 11" key="2">
    <citation type="journal article" date="2010" name="Nucleic Acids Res.">
        <title>BeetleBase in 2010: revisions to provide comprehensive genomic information for Tribolium castaneum.</title>
        <authorList>
            <person name="Kim H.S."/>
            <person name="Murphy T."/>
            <person name="Xia J."/>
            <person name="Caragea D."/>
            <person name="Park Y."/>
            <person name="Beeman R.W."/>
            <person name="Lorenzen M.D."/>
            <person name="Butcher S."/>
            <person name="Manak J.R."/>
            <person name="Brown S.J."/>
        </authorList>
    </citation>
    <scope>NUCLEOTIDE SEQUENCE [LARGE SCALE GENOMIC DNA]</scope>
    <source>
        <strain evidence="10 11">Georgia GA2</strain>
    </source>
</reference>
<keyword evidence="4" id="KW-0540">Nuclease</keyword>
<accession>A0A139W8U5</accession>
<dbReference type="FunFam" id="3.30.70.270:FF:000020">
    <property type="entry name" value="Transposon Tf2-6 polyprotein-like Protein"/>
    <property type="match status" value="2"/>
</dbReference>
<dbReference type="GO" id="GO:0016787">
    <property type="term" value="F:hydrolase activity"/>
    <property type="evidence" value="ECO:0007669"/>
    <property type="project" value="UniProtKB-KW"/>
</dbReference>
<organism evidence="10 11">
    <name type="scientific">Tribolium castaneum</name>
    <name type="common">Red flour beetle</name>
    <dbReference type="NCBI Taxonomy" id="7070"/>
    <lineage>
        <taxon>Eukaryota</taxon>
        <taxon>Metazoa</taxon>
        <taxon>Ecdysozoa</taxon>
        <taxon>Arthropoda</taxon>
        <taxon>Hexapoda</taxon>
        <taxon>Insecta</taxon>
        <taxon>Pterygota</taxon>
        <taxon>Neoptera</taxon>
        <taxon>Endopterygota</taxon>
        <taxon>Coleoptera</taxon>
        <taxon>Polyphaga</taxon>
        <taxon>Cucujiformia</taxon>
        <taxon>Tenebrionidae</taxon>
        <taxon>Tenebrionidae incertae sedis</taxon>
        <taxon>Tribolium</taxon>
    </lineage>
</organism>
<sequence length="1615" mass="187387">MGCEMSTQTESEHCGTQTELFELSKWTMQTQTEIRSKGEDVKKLKRKYKKQEISGEEFKQACDRFLPPQFSKATQVLRNLKDRKEQGRRFTREFKQHALGLYFASPRAYRIMVKKYHFPSVRTLKRMTENLQYTPGFKDSLFRSLQLRLKSKNDNAKLCIITMDEVSLKTYLFYDQKRDEIIGFHDIGKGKEFKPAQNALVLMARGIKENWKQPLAFFFVNSTCKTQDLQSTLHECITGMLNIGFSVKAVVSDMGSNFIQLSRDLGITTKHTDFQVQGQNNPLHLRHHLKCMRNDLLQNTVHFDGKEASWKFVEQLFNLEKNKNFRMAPKLSEAHIHPTNFQKMKTRLNHVRERILRMPIPSESNEESKAIRDELHATCLTLEADLRDRVLHSPMMTPLGQDTTQFHFHNSNSLPVTEPKQVPVYKWGISFSGEPTDNLISFLENVEELSIARRVSPQELFLSGIDLFKGRALIWFRSVRGQYNDWHSLITALKEEFLPLDYDDLLWQEIKNRLQHKDEPIAIYIATMQTLFKRLSEEPREKTKLYYLRKLIRPEFITALALHDISSVKELQELCKKSFVAKRITEKFYEISGEALGRTHKLSLNIETGDAVPFRQYQYPMSPYMQKILNSEVDEMLRLGVIEPSQSPWCSPVLLVKKSSGEYRFCFDGRKLNEITKHDSYPLPRIDRILSLLRDAKFISSLDLRRAFWQIPLSEPSKEKTAFAVQGRGLFQFTVMPFGLRNSAQTQQRLMDAIFGPQFEPKIFVYLDDLIIVTATFEEHVELLEIVLNHLKAANLTINLDKSKFFRTSLKYLGYIIDAEGLRTDPEKISSMVEYPRPKNATEIKRFIGLLAPINDLLKGKKKKQEVKWDEKTETAFHAIKNALVSAPVLTTPDFSKPFYVQCDASDVGLGGVLTQGEEGFEKVICFASRGLSKSERNYSVTERECLAVIFSIEKFRPYIEGTNFTVITDHHSLLYLFRMKNPTGRLARWILRLQQFSFNIIHRKGNINVVPDALSRIPPFVSSELEIAIVDLEPAENDKWYNRMTQRITESPDTYPGWLVEDDKLMKFCPSRAPLQNNEREWKFVVPKSKRPTTRLNHVRERILRMPIPSESNEESKAIRDELHATCLTLEADLRDRVLHSPMMTPLGQDTTQFHFHNSNSLPVTEPKQVPVYKWGISFSGEPTDNLISFLENVEELSIARRVSPQELFLSGIDLFKGRALIWFRSVRGQYNDWHSLITALKEEFLPLDYDDLLWQEIKTRLQHKDEPIAIYIATMQTLFKRLSEEPREKTKLYYLRKLIRPEFITALALHDISSVKELQELCKKKSSGEYRFCFDGRKLNEITKHDSYPLPRIDRILSLLRDAKFISSLDLRKAFWQIPLSEPSKEKTAFAVQGCGLFQFTVMPFGLQNSAQTQQRLMDAIFRPQFEPKIFVYLDDLIIVTATFEEHVELLEIVPNHLKAANLTTNLDKSKFFRTSLKYLGYIIDAEGLRTDPEKNSSMVEYPRPKNATEIKRFIGLCSWYRRFIKNFSSLVAPINDLLKGKKKKQEVKWDEKTETAFHAIKNALVSAPVLTTPDFSKPFYVQCDASDVGLGGVLTQREEDFESHLLCQARSF</sequence>
<dbReference type="PANTHER" id="PTHR37984:SF5">
    <property type="entry name" value="PROTEIN NYNRIN-LIKE"/>
    <property type="match status" value="1"/>
</dbReference>
<reference evidence="10 11" key="1">
    <citation type="journal article" date="2008" name="Nature">
        <title>The genome of the model beetle and pest Tribolium castaneum.</title>
        <authorList>
            <consortium name="Tribolium Genome Sequencing Consortium"/>
            <person name="Richards S."/>
            <person name="Gibbs R.A."/>
            <person name="Weinstock G.M."/>
            <person name="Brown S.J."/>
            <person name="Denell R."/>
            <person name="Beeman R.W."/>
            <person name="Gibbs R."/>
            <person name="Beeman R.W."/>
            <person name="Brown S.J."/>
            <person name="Bucher G."/>
            <person name="Friedrich M."/>
            <person name="Grimmelikhuijzen C.J."/>
            <person name="Klingler M."/>
            <person name="Lorenzen M."/>
            <person name="Richards S."/>
            <person name="Roth S."/>
            <person name="Schroder R."/>
            <person name="Tautz D."/>
            <person name="Zdobnov E.M."/>
            <person name="Muzny D."/>
            <person name="Gibbs R.A."/>
            <person name="Weinstock G.M."/>
            <person name="Attaway T."/>
            <person name="Bell S."/>
            <person name="Buhay C.J."/>
            <person name="Chandrabose M.N."/>
            <person name="Chavez D."/>
            <person name="Clerk-Blankenburg K.P."/>
            <person name="Cree A."/>
            <person name="Dao M."/>
            <person name="Davis C."/>
            <person name="Chacko J."/>
            <person name="Dinh H."/>
            <person name="Dugan-Rocha S."/>
            <person name="Fowler G."/>
            <person name="Garner T.T."/>
            <person name="Garnes J."/>
            <person name="Gnirke A."/>
            <person name="Hawes A."/>
            <person name="Hernandez J."/>
            <person name="Hines S."/>
            <person name="Holder M."/>
            <person name="Hume J."/>
            <person name="Jhangiani S.N."/>
            <person name="Joshi V."/>
            <person name="Khan Z.M."/>
            <person name="Jackson L."/>
            <person name="Kovar C."/>
            <person name="Kowis A."/>
            <person name="Lee S."/>
            <person name="Lewis L.R."/>
            <person name="Margolis J."/>
            <person name="Morgan M."/>
            <person name="Nazareth L.V."/>
            <person name="Nguyen N."/>
            <person name="Okwuonu G."/>
            <person name="Parker D."/>
            <person name="Richards S."/>
            <person name="Ruiz S.J."/>
            <person name="Santibanez J."/>
            <person name="Savard J."/>
            <person name="Scherer S.E."/>
            <person name="Schneider B."/>
            <person name="Sodergren E."/>
            <person name="Tautz D."/>
            <person name="Vattahil S."/>
            <person name="Villasana D."/>
            <person name="White C.S."/>
            <person name="Wright R."/>
            <person name="Park Y."/>
            <person name="Beeman R.W."/>
            <person name="Lord J."/>
            <person name="Oppert B."/>
            <person name="Lorenzen M."/>
            <person name="Brown S."/>
            <person name="Wang L."/>
            <person name="Savard J."/>
            <person name="Tautz D."/>
            <person name="Richards S."/>
            <person name="Weinstock G."/>
            <person name="Gibbs R.A."/>
            <person name="Liu Y."/>
            <person name="Worley K."/>
            <person name="Weinstock G."/>
            <person name="Elsik C.G."/>
            <person name="Reese J.T."/>
            <person name="Elhaik E."/>
            <person name="Landan G."/>
            <person name="Graur D."/>
            <person name="Arensburger P."/>
            <person name="Atkinson P."/>
            <person name="Beeman R.W."/>
            <person name="Beidler J."/>
            <person name="Brown S.J."/>
            <person name="Demuth J.P."/>
            <person name="Drury D.W."/>
            <person name="Du Y.Z."/>
            <person name="Fujiwara H."/>
            <person name="Lorenzen M."/>
            <person name="Maselli V."/>
            <person name="Osanai M."/>
            <person name="Park Y."/>
            <person name="Robertson H.M."/>
            <person name="Tu Z."/>
            <person name="Wang J.J."/>
            <person name="Wang S."/>
            <person name="Richards S."/>
            <person name="Song H."/>
            <person name="Zhang L."/>
            <person name="Sodergren E."/>
            <person name="Werner D."/>
            <person name="Stanke M."/>
            <person name="Morgenstern B."/>
            <person name="Solovyev V."/>
            <person name="Kosarev P."/>
            <person name="Brown G."/>
            <person name="Chen H.C."/>
            <person name="Ermolaeva O."/>
            <person name="Hlavina W."/>
            <person name="Kapustin Y."/>
            <person name="Kiryutin B."/>
            <person name="Kitts P."/>
            <person name="Maglott D."/>
            <person name="Pruitt K."/>
            <person name="Sapojnikov V."/>
            <person name="Souvorov A."/>
            <person name="Mackey A.J."/>
            <person name="Waterhouse R.M."/>
            <person name="Wyder S."/>
            <person name="Zdobnov E.M."/>
            <person name="Zdobnov E.M."/>
            <person name="Wyder S."/>
            <person name="Kriventseva E.V."/>
            <person name="Kadowaki T."/>
            <person name="Bork P."/>
            <person name="Aranda M."/>
            <person name="Bao R."/>
            <person name="Beermann A."/>
            <person name="Berns N."/>
            <person name="Bolognesi R."/>
            <person name="Bonneton F."/>
            <person name="Bopp D."/>
            <person name="Brown S.J."/>
            <person name="Bucher G."/>
            <person name="Butts T."/>
            <person name="Chaumot A."/>
            <person name="Denell R.E."/>
            <person name="Ferrier D.E."/>
            <person name="Friedrich M."/>
            <person name="Gordon C.M."/>
            <person name="Jindra M."/>
            <person name="Klingler M."/>
            <person name="Lan Q."/>
            <person name="Lattorff H.M."/>
            <person name="Laudet V."/>
            <person name="von Levetsow C."/>
            <person name="Liu Z."/>
            <person name="Lutz R."/>
            <person name="Lynch J.A."/>
            <person name="da Fonseca R.N."/>
            <person name="Posnien N."/>
            <person name="Reuter R."/>
            <person name="Roth S."/>
            <person name="Savard J."/>
            <person name="Schinko J.B."/>
            <person name="Schmitt C."/>
            <person name="Schoppmeier M."/>
            <person name="Schroder R."/>
            <person name="Shippy T.D."/>
            <person name="Simonnet F."/>
            <person name="Marques-Souza H."/>
            <person name="Tautz D."/>
            <person name="Tomoyasu Y."/>
            <person name="Trauner J."/>
            <person name="Van der Zee M."/>
            <person name="Vervoort M."/>
            <person name="Wittkopp N."/>
            <person name="Wimmer E.A."/>
            <person name="Yang X."/>
            <person name="Jones A.K."/>
            <person name="Sattelle D.B."/>
            <person name="Ebert P.R."/>
            <person name="Nelson D."/>
            <person name="Scott J.G."/>
            <person name="Beeman R.W."/>
            <person name="Muthukrishnan S."/>
            <person name="Kramer K.J."/>
            <person name="Arakane Y."/>
            <person name="Beeman R.W."/>
            <person name="Zhu Q."/>
            <person name="Hogenkamp D."/>
            <person name="Dixit R."/>
            <person name="Oppert B."/>
            <person name="Jiang H."/>
            <person name="Zou Z."/>
            <person name="Marshall J."/>
            <person name="Elpidina E."/>
            <person name="Vinokurov K."/>
            <person name="Oppert C."/>
            <person name="Zou Z."/>
            <person name="Evans J."/>
            <person name="Lu Z."/>
            <person name="Zhao P."/>
            <person name="Sumathipala N."/>
            <person name="Altincicek B."/>
            <person name="Vilcinskas A."/>
            <person name="Williams M."/>
            <person name="Hultmark D."/>
            <person name="Hetru C."/>
            <person name="Jiang H."/>
            <person name="Grimmelikhuijzen C.J."/>
            <person name="Hauser F."/>
            <person name="Cazzamali G."/>
            <person name="Williamson M."/>
            <person name="Park Y."/>
            <person name="Li B."/>
            <person name="Tanaka Y."/>
            <person name="Predel R."/>
            <person name="Neupert S."/>
            <person name="Schachtner J."/>
            <person name="Verleyen P."/>
            <person name="Raible F."/>
            <person name="Bork P."/>
            <person name="Friedrich M."/>
            <person name="Walden K.K."/>
            <person name="Robertson H.M."/>
            <person name="Angeli S."/>
            <person name="Foret S."/>
            <person name="Bucher G."/>
            <person name="Schuetz S."/>
            <person name="Maleszka R."/>
            <person name="Wimmer E.A."/>
            <person name="Beeman R.W."/>
            <person name="Lorenzen M."/>
            <person name="Tomoyasu Y."/>
            <person name="Miller S.C."/>
            <person name="Grossmann D."/>
            <person name="Bucher G."/>
        </authorList>
    </citation>
    <scope>NUCLEOTIDE SEQUENCE [LARGE SCALE GENOMIC DNA]</scope>
    <source>
        <strain evidence="10 11">Georgia GA2</strain>
    </source>
</reference>
<evidence type="ECO:0000256" key="3">
    <source>
        <dbReference type="ARBA" id="ARBA00022695"/>
    </source>
</evidence>
<dbReference type="Pfam" id="PF21788">
    <property type="entry name" value="TNP-like_GBD"/>
    <property type="match status" value="1"/>
</dbReference>
<dbReference type="Gene3D" id="3.30.70.270">
    <property type="match status" value="4"/>
</dbReference>
<dbReference type="FunFam" id="3.10.20.370:FF:000001">
    <property type="entry name" value="Retrovirus-related Pol polyprotein from transposon 17.6-like protein"/>
    <property type="match status" value="1"/>
</dbReference>
<dbReference type="PROSITE" id="PS50878">
    <property type="entry name" value="RT_POL"/>
    <property type="match status" value="2"/>
</dbReference>
<dbReference type="Pfam" id="PF17919">
    <property type="entry name" value="RT_RNaseH_2"/>
    <property type="match status" value="1"/>
</dbReference>
<dbReference type="Pfam" id="PF21787">
    <property type="entry name" value="TNP-like_RNaseH_N"/>
    <property type="match status" value="1"/>
</dbReference>
<dbReference type="PANTHER" id="PTHR37984">
    <property type="entry name" value="PROTEIN CBG26694"/>
    <property type="match status" value="1"/>
</dbReference>
<dbReference type="Pfam" id="PF03732">
    <property type="entry name" value="Retrotrans_gag"/>
    <property type="match status" value="2"/>
</dbReference>
<evidence type="ECO:0000256" key="4">
    <source>
        <dbReference type="ARBA" id="ARBA00022722"/>
    </source>
</evidence>
<dbReference type="InterPro" id="IPR000477">
    <property type="entry name" value="RT_dom"/>
</dbReference>
<dbReference type="CDD" id="cd09274">
    <property type="entry name" value="RNase_HI_RT_Ty3"/>
    <property type="match status" value="1"/>
</dbReference>
<evidence type="ECO:0000256" key="1">
    <source>
        <dbReference type="ARBA" id="ARBA00012493"/>
    </source>
</evidence>
<dbReference type="InParanoid" id="A0A139W8U5"/>
<feature type="domain" description="Reverse transcriptase" evidence="9">
    <location>
        <begin position="1304"/>
        <end position="1486"/>
    </location>
</feature>
<dbReference type="InterPro" id="IPR041577">
    <property type="entry name" value="RT_RNaseH_2"/>
</dbReference>
<evidence type="ECO:0000259" key="9">
    <source>
        <dbReference type="PROSITE" id="PS50878"/>
    </source>
</evidence>
<dbReference type="EC" id="2.7.7.49" evidence="1"/>
<keyword evidence="8" id="KW-0511">Multifunctional enzyme</keyword>
<evidence type="ECO:0000256" key="8">
    <source>
        <dbReference type="ARBA" id="ARBA00023268"/>
    </source>
</evidence>
<feature type="domain" description="Reverse transcriptase" evidence="9">
    <location>
        <begin position="637"/>
        <end position="817"/>
    </location>
</feature>
<dbReference type="Gene3D" id="3.10.10.10">
    <property type="entry name" value="HIV Type 1 Reverse Transcriptase, subunit A, domain 1"/>
    <property type="match status" value="1"/>
</dbReference>
<evidence type="ECO:0000256" key="7">
    <source>
        <dbReference type="ARBA" id="ARBA00022918"/>
    </source>
</evidence>
<keyword evidence="6" id="KW-0378">Hydrolase</keyword>
<dbReference type="InterPro" id="IPR048366">
    <property type="entry name" value="TNP-like_GBD"/>
</dbReference>
<evidence type="ECO:0000256" key="6">
    <source>
        <dbReference type="ARBA" id="ARBA00022801"/>
    </source>
</evidence>
<dbReference type="GO" id="GO:0003964">
    <property type="term" value="F:RNA-directed DNA polymerase activity"/>
    <property type="evidence" value="ECO:0007669"/>
    <property type="project" value="UniProtKB-KW"/>
</dbReference>
<dbReference type="InterPro" id="IPR050951">
    <property type="entry name" value="Retrovirus_Pol_polyprotein"/>
</dbReference>
<dbReference type="SUPFAM" id="SSF56672">
    <property type="entry name" value="DNA/RNA polymerases"/>
    <property type="match status" value="2"/>
</dbReference>
<keyword evidence="11" id="KW-1185">Reference proteome</keyword>
<dbReference type="InterPro" id="IPR043502">
    <property type="entry name" value="DNA/RNA_pol_sf"/>
</dbReference>
<keyword evidence="5" id="KW-0255">Endonuclease</keyword>
<evidence type="ECO:0000256" key="5">
    <source>
        <dbReference type="ARBA" id="ARBA00022759"/>
    </source>
</evidence>
<dbReference type="InterPro" id="IPR048365">
    <property type="entry name" value="TNP-like_RNaseH_N"/>
</dbReference>
<dbReference type="EMBL" id="KQ972957">
    <property type="protein sequence ID" value="KXZ75714.1"/>
    <property type="molecule type" value="Genomic_DNA"/>
</dbReference>
<dbReference type="GO" id="GO:0004519">
    <property type="term" value="F:endonuclease activity"/>
    <property type="evidence" value="ECO:0007669"/>
    <property type="project" value="UniProtKB-KW"/>
</dbReference>
<gene>
    <name evidence="10" type="primary">AUGUSTUS-3.0.2_31727</name>
    <name evidence="10" type="ORF">TcasGA2_TC031727</name>
</gene>
<keyword evidence="7" id="KW-0695">RNA-directed DNA polymerase</keyword>
<dbReference type="InterPro" id="IPR005162">
    <property type="entry name" value="Retrotrans_gag_dom"/>
</dbReference>
<dbReference type="InterPro" id="IPR041373">
    <property type="entry name" value="RT_RNaseH"/>
</dbReference>
<dbReference type="CDD" id="cd01647">
    <property type="entry name" value="RT_LTR"/>
    <property type="match status" value="2"/>
</dbReference>
<dbReference type="Proteomes" id="UP000007266">
    <property type="component" value="Unassembled WGS sequence"/>
</dbReference>
<keyword evidence="3" id="KW-0548">Nucleotidyltransferase</keyword>
<evidence type="ECO:0000313" key="11">
    <source>
        <dbReference type="Proteomes" id="UP000007266"/>
    </source>
</evidence>
<proteinExistence type="predicted"/>
<dbReference type="Pfam" id="PF00078">
    <property type="entry name" value="RVT_1"/>
    <property type="match status" value="2"/>
</dbReference>
<dbReference type="Gene3D" id="3.10.20.370">
    <property type="match status" value="1"/>
</dbReference>
<evidence type="ECO:0000313" key="10">
    <source>
        <dbReference type="EMBL" id="KXZ75714.1"/>
    </source>
</evidence>
<dbReference type="STRING" id="7070.A0A139W8U5"/>
<evidence type="ECO:0000256" key="2">
    <source>
        <dbReference type="ARBA" id="ARBA00022679"/>
    </source>
</evidence>
<dbReference type="eggNOG" id="KOG0017">
    <property type="taxonomic scope" value="Eukaryota"/>
</dbReference>
<name>A0A139W8U5_TRICA</name>
<dbReference type="InterPro" id="IPR043128">
    <property type="entry name" value="Rev_trsase/Diguanyl_cyclase"/>
</dbReference>
<keyword evidence="2" id="KW-0808">Transferase</keyword>